<evidence type="ECO:0000256" key="4">
    <source>
        <dbReference type="ARBA" id="ARBA00022679"/>
    </source>
</evidence>
<evidence type="ECO:0000256" key="8">
    <source>
        <dbReference type="ARBA" id="ARBA00032424"/>
    </source>
</evidence>
<dbReference type="CDD" id="cd00685">
    <property type="entry name" value="Trans_IPPS_HT"/>
    <property type="match status" value="1"/>
</dbReference>
<name>A0A9P7GC12_9AGAR</name>
<dbReference type="EC" id="2.5.1.1" evidence="3"/>
<dbReference type="GO" id="GO:0005737">
    <property type="term" value="C:cytoplasm"/>
    <property type="evidence" value="ECO:0007669"/>
    <property type="project" value="TreeGrafter"/>
</dbReference>
<dbReference type="SUPFAM" id="SSF48576">
    <property type="entry name" value="Terpenoid synthases"/>
    <property type="match status" value="1"/>
</dbReference>
<proteinExistence type="inferred from homology"/>
<sequence length="436" mass="48542">MSTDKAARRAKFEAVFEDIREELVEHCKKEGLPTEALEWYRRNLDYNVPGGKLNRGISVVDTAEILKGRSLTEDEYVKAAVLGWCVELLQAYFLVADDIMDASITRRSQPCWYLAPAPAVTAPSSSSTPVVPSSTPASLATENISITSASYKHPSVGMVAINDAFMLGSAIFHLLKIHFRSQPCYIDLVELFHDITYKTEMGQLVDLVTAPEGVVDLARFSLERHRLIVTYKTAYYSFHLPVALAMHMTNIPEAYNVKNADGVKTLKPYDLALSILIPLGEYFQVQDDFLDFSAPPEILGKIGTDIVDNKCSWCVNTVLGLVTPEQRLILDRNYGRKGDIEAGAEGADSETKAHGQDGEAGGLCEKRIKELYEAVGLRKVYAEYEAGVYGRLNELIDSIPEDGEIMDEKGQNVESHRGLKRQVFRSFLEKIYGRSK</sequence>
<dbReference type="OrthoDB" id="10257492at2759"/>
<dbReference type="SFLD" id="SFLDS00005">
    <property type="entry name" value="Isoprenoid_Synthase_Type_I"/>
    <property type="match status" value="1"/>
</dbReference>
<protein>
    <recommendedName>
        <fullName evidence="10">(2E,6E)-farnesyl diphosphate synthase</fullName>
        <ecNumber evidence="3">2.5.1.1</ecNumber>
        <ecNumber evidence="2">2.5.1.10</ecNumber>
    </recommendedName>
    <alternativeName>
        <fullName evidence="9">Dimethylallyltranstransferase</fullName>
    </alternativeName>
    <alternativeName>
        <fullName evidence="8">Farnesyl diphosphate synthase</fullName>
    </alternativeName>
    <alternativeName>
        <fullName evidence="7">Geranyltranstransferase</fullName>
    </alternativeName>
</protein>
<keyword evidence="4 11" id="KW-0808">Transferase</keyword>
<organism evidence="12 13">
    <name type="scientific">Asterophora parasitica</name>
    <dbReference type="NCBI Taxonomy" id="117018"/>
    <lineage>
        <taxon>Eukaryota</taxon>
        <taxon>Fungi</taxon>
        <taxon>Dikarya</taxon>
        <taxon>Basidiomycota</taxon>
        <taxon>Agaricomycotina</taxon>
        <taxon>Agaricomycetes</taxon>
        <taxon>Agaricomycetidae</taxon>
        <taxon>Agaricales</taxon>
        <taxon>Tricholomatineae</taxon>
        <taxon>Lyophyllaceae</taxon>
        <taxon>Asterophora</taxon>
    </lineage>
</organism>
<comment type="cofactor">
    <cofactor evidence="1">
        <name>Mg(2+)</name>
        <dbReference type="ChEBI" id="CHEBI:18420"/>
    </cofactor>
</comment>
<evidence type="ECO:0000256" key="5">
    <source>
        <dbReference type="ARBA" id="ARBA00022723"/>
    </source>
</evidence>
<evidence type="ECO:0000256" key="9">
    <source>
        <dbReference type="ARBA" id="ARBA00032448"/>
    </source>
</evidence>
<keyword evidence="5" id="KW-0479">Metal-binding</keyword>
<evidence type="ECO:0000256" key="10">
    <source>
        <dbReference type="ARBA" id="ARBA00032873"/>
    </source>
</evidence>
<evidence type="ECO:0000256" key="6">
    <source>
        <dbReference type="ARBA" id="ARBA00022842"/>
    </source>
</evidence>
<dbReference type="GO" id="GO:0004337">
    <property type="term" value="F:(2E,6E)-farnesyl diphosphate synthase activity"/>
    <property type="evidence" value="ECO:0007669"/>
    <property type="project" value="UniProtKB-EC"/>
</dbReference>
<comment type="similarity">
    <text evidence="11">Belongs to the FPP/GGPP synthase family.</text>
</comment>
<dbReference type="AlphaFoldDB" id="A0A9P7GC12"/>
<dbReference type="GO" id="GO:0004161">
    <property type="term" value="F:dimethylallyltranstransferase activity"/>
    <property type="evidence" value="ECO:0007669"/>
    <property type="project" value="UniProtKB-EC"/>
</dbReference>
<reference evidence="12" key="2">
    <citation type="submission" date="2021-10" db="EMBL/GenBank/DDBJ databases">
        <title>Phylogenomics reveals ancestral predisposition of the termite-cultivated fungus Termitomyces towards a domesticated lifestyle.</title>
        <authorList>
            <person name="Auxier B."/>
            <person name="Grum-Grzhimaylo A."/>
            <person name="Cardenas M.E."/>
            <person name="Lodge J.D."/>
            <person name="Laessoe T."/>
            <person name="Pedersen O."/>
            <person name="Smith M.E."/>
            <person name="Kuyper T.W."/>
            <person name="Franco-Molano E.A."/>
            <person name="Baroni T.J."/>
            <person name="Aanen D.K."/>
        </authorList>
    </citation>
    <scope>NUCLEOTIDE SEQUENCE</scope>
    <source>
        <strain evidence="12">AP01</strain>
        <tissue evidence="12">Mycelium</tissue>
    </source>
</reference>
<dbReference type="EC" id="2.5.1.10" evidence="2"/>
<dbReference type="PROSITE" id="PS00444">
    <property type="entry name" value="POLYPRENYL_SYNTHASE_2"/>
    <property type="match status" value="1"/>
</dbReference>
<dbReference type="InterPro" id="IPR039702">
    <property type="entry name" value="FPS1-like"/>
</dbReference>
<dbReference type="PANTHER" id="PTHR11525">
    <property type="entry name" value="FARNESYL-PYROPHOSPHATE SYNTHETASE"/>
    <property type="match status" value="1"/>
</dbReference>
<dbReference type="GO" id="GO:0045337">
    <property type="term" value="P:farnesyl diphosphate biosynthetic process"/>
    <property type="evidence" value="ECO:0007669"/>
    <property type="project" value="TreeGrafter"/>
</dbReference>
<dbReference type="Proteomes" id="UP000775547">
    <property type="component" value="Unassembled WGS sequence"/>
</dbReference>
<dbReference type="InterPro" id="IPR008949">
    <property type="entry name" value="Isoprenoid_synthase_dom_sf"/>
</dbReference>
<reference evidence="12" key="1">
    <citation type="submission" date="2020-07" db="EMBL/GenBank/DDBJ databases">
        <authorList>
            <person name="Nieuwenhuis M."/>
            <person name="Van De Peppel L.J.J."/>
        </authorList>
    </citation>
    <scope>NUCLEOTIDE SEQUENCE</scope>
    <source>
        <strain evidence="12">AP01</strain>
        <tissue evidence="12">Mycelium</tissue>
    </source>
</reference>
<evidence type="ECO:0000313" key="13">
    <source>
        <dbReference type="Proteomes" id="UP000775547"/>
    </source>
</evidence>
<evidence type="ECO:0000256" key="2">
    <source>
        <dbReference type="ARBA" id="ARBA00012439"/>
    </source>
</evidence>
<dbReference type="Gene3D" id="1.10.600.10">
    <property type="entry name" value="Farnesyl Diphosphate Synthase"/>
    <property type="match status" value="2"/>
</dbReference>
<evidence type="ECO:0000256" key="11">
    <source>
        <dbReference type="RuleBase" id="RU004466"/>
    </source>
</evidence>
<dbReference type="PANTHER" id="PTHR11525:SF0">
    <property type="entry name" value="FARNESYL PYROPHOSPHATE SYNTHASE"/>
    <property type="match status" value="1"/>
</dbReference>
<evidence type="ECO:0000256" key="1">
    <source>
        <dbReference type="ARBA" id="ARBA00001946"/>
    </source>
</evidence>
<evidence type="ECO:0000256" key="7">
    <source>
        <dbReference type="ARBA" id="ARBA00032380"/>
    </source>
</evidence>
<dbReference type="InterPro" id="IPR000092">
    <property type="entry name" value="Polyprenyl_synt"/>
</dbReference>
<dbReference type="GO" id="GO:0046872">
    <property type="term" value="F:metal ion binding"/>
    <property type="evidence" value="ECO:0007669"/>
    <property type="project" value="UniProtKB-KW"/>
</dbReference>
<evidence type="ECO:0000256" key="3">
    <source>
        <dbReference type="ARBA" id="ARBA00012833"/>
    </source>
</evidence>
<gene>
    <name evidence="12" type="ORF">DXG03_004739</name>
</gene>
<keyword evidence="13" id="KW-1185">Reference proteome</keyword>
<comment type="caution">
    <text evidence="12">The sequence shown here is derived from an EMBL/GenBank/DDBJ whole genome shotgun (WGS) entry which is preliminary data.</text>
</comment>
<evidence type="ECO:0000313" key="12">
    <source>
        <dbReference type="EMBL" id="KAG5645948.1"/>
    </source>
</evidence>
<keyword evidence="6" id="KW-0460">Magnesium</keyword>
<dbReference type="Pfam" id="PF00348">
    <property type="entry name" value="polyprenyl_synt"/>
    <property type="match status" value="1"/>
</dbReference>
<dbReference type="EMBL" id="JABCKV010000029">
    <property type="protein sequence ID" value="KAG5645948.1"/>
    <property type="molecule type" value="Genomic_DNA"/>
</dbReference>
<accession>A0A9P7GC12</accession>
<dbReference type="InterPro" id="IPR033749">
    <property type="entry name" value="Polyprenyl_synt_CS"/>
</dbReference>